<dbReference type="InterPro" id="IPR016181">
    <property type="entry name" value="Acyl_CoA_acyltransferase"/>
</dbReference>
<dbReference type="PANTHER" id="PTHR43626:SF4">
    <property type="entry name" value="GCN5-RELATED N-ACETYLTRANSFERASE 2, CHLOROPLASTIC"/>
    <property type="match status" value="1"/>
</dbReference>
<dbReference type="PANTHER" id="PTHR43626">
    <property type="entry name" value="ACYL-COA N-ACYLTRANSFERASE"/>
    <property type="match status" value="1"/>
</dbReference>
<accession>A0A9D5M1L1</accession>
<dbReference type="EMBL" id="JADCKB010000028">
    <property type="protein sequence ID" value="MBE5040942.1"/>
    <property type="molecule type" value="Genomic_DNA"/>
</dbReference>
<sequence length="133" mass="15597">MVVIYQKEQTFSTQELKRLFQSVHWESGDYPQKLVYAMQNFDCVWSARENGNLIGLAAAMSDGIMTAYIHYLLVDPCAQKRGIGSALMKHMLEEYKDYLRVLLVADNVDLEKFYVQFGFYLNDNKKPMYLERF</sequence>
<keyword evidence="1" id="KW-0808">Transferase</keyword>
<organism evidence="4 5">
    <name type="scientific">Ructibacterium gallinarum</name>
    <dbReference type="NCBI Taxonomy" id="2779355"/>
    <lineage>
        <taxon>Bacteria</taxon>
        <taxon>Bacillati</taxon>
        <taxon>Bacillota</taxon>
        <taxon>Clostridia</taxon>
        <taxon>Eubacteriales</taxon>
        <taxon>Oscillospiraceae</taxon>
        <taxon>Ructibacterium</taxon>
    </lineage>
</organism>
<protein>
    <submittedName>
        <fullName evidence="4">GNAT family N-acetyltransferase</fullName>
    </submittedName>
</protein>
<dbReference type="Proteomes" id="UP000806542">
    <property type="component" value="Unassembled WGS sequence"/>
</dbReference>
<dbReference type="SUPFAM" id="SSF55729">
    <property type="entry name" value="Acyl-CoA N-acyltransferases (Nat)"/>
    <property type="match status" value="1"/>
</dbReference>
<keyword evidence="2" id="KW-0012">Acyltransferase</keyword>
<proteinExistence type="predicted"/>
<evidence type="ECO:0000256" key="1">
    <source>
        <dbReference type="ARBA" id="ARBA00022679"/>
    </source>
</evidence>
<dbReference type="GO" id="GO:0008080">
    <property type="term" value="F:N-acetyltransferase activity"/>
    <property type="evidence" value="ECO:0007669"/>
    <property type="project" value="InterPro"/>
</dbReference>
<dbReference type="GO" id="GO:0005737">
    <property type="term" value="C:cytoplasm"/>
    <property type="evidence" value="ECO:0007669"/>
    <property type="project" value="TreeGrafter"/>
</dbReference>
<dbReference type="Pfam" id="PF00583">
    <property type="entry name" value="Acetyltransf_1"/>
    <property type="match status" value="1"/>
</dbReference>
<comment type="caution">
    <text evidence="4">The sequence shown here is derived from an EMBL/GenBank/DDBJ whole genome shotgun (WGS) entry which is preliminary data.</text>
</comment>
<dbReference type="AlphaFoldDB" id="A0A9D5M1L1"/>
<evidence type="ECO:0000313" key="4">
    <source>
        <dbReference type="EMBL" id="MBE5040942.1"/>
    </source>
</evidence>
<dbReference type="InterPro" id="IPR000182">
    <property type="entry name" value="GNAT_dom"/>
</dbReference>
<name>A0A9D5M1L1_9FIRM</name>
<evidence type="ECO:0000256" key="2">
    <source>
        <dbReference type="ARBA" id="ARBA00023315"/>
    </source>
</evidence>
<evidence type="ECO:0000259" key="3">
    <source>
        <dbReference type="PROSITE" id="PS51186"/>
    </source>
</evidence>
<dbReference type="Gene3D" id="3.40.630.30">
    <property type="match status" value="1"/>
</dbReference>
<gene>
    <name evidence="4" type="ORF">INF28_10775</name>
</gene>
<feature type="domain" description="N-acetyltransferase" evidence="3">
    <location>
        <begin position="3"/>
        <end position="133"/>
    </location>
</feature>
<dbReference type="PROSITE" id="PS51186">
    <property type="entry name" value="GNAT"/>
    <property type="match status" value="1"/>
</dbReference>
<reference evidence="4" key="1">
    <citation type="submission" date="2020-10" db="EMBL/GenBank/DDBJ databases">
        <title>ChiBAC.</title>
        <authorList>
            <person name="Zenner C."/>
            <person name="Hitch T.C.A."/>
            <person name="Clavel T."/>
        </authorList>
    </citation>
    <scope>NUCLEOTIDE SEQUENCE</scope>
    <source>
        <strain evidence="4">DSM 107454</strain>
    </source>
</reference>
<dbReference type="InterPro" id="IPR045039">
    <property type="entry name" value="NSI-like"/>
</dbReference>
<dbReference type="CDD" id="cd04301">
    <property type="entry name" value="NAT_SF"/>
    <property type="match status" value="1"/>
</dbReference>
<evidence type="ECO:0000313" key="5">
    <source>
        <dbReference type="Proteomes" id="UP000806542"/>
    </source>
</evidence>
<keyword evidence="5" id="KW-1185">Reference proteome</keyword>